<feature type="signal peptide" evidence="1">
    <location>
        <begin position="1"/>
        <end position="31"/>
    </location>
</feature>
<dbReference type="EMBL" id="JACHVQ010000001">
    <property type="protein sequence ID" value="MBB2892374.1"/>
    <property type="molecule type" value="Genomic_DNA"/>
</dbReference>
<keyword evidence="1" id="KW-0732">Signal</keyword>
<dbReference type="Proteomes" id="UP000559182">
    <property type="component" value="Unassembled WGS sequence"/>
</dbReference>
<comment type="caution">
    <text evidence="2">The sequence shown here is derived from an EMBL/GenBank/DDBJ whole genome shotgun (WGS) entry which is preliminary data.</text>
</comment>
<dbReference type="PROSITE" id="PS51318">
    <property type="entry name" value="TAT"/>
    <property type="match status" value="1"/>
</dbReference>
<keyword evidence="3" id="KW-1185">Reference proteome</keyword>
<evidence type="ECO:0000313" key="3">
    <source>
        <dbReference type="Proteomes" id="UP000559182"/>
    </source>
</evidence>
<name>A0A839N8P1_9MICO</name>
<dbReference type="RefSeq" id="WP_183320524.1">
    <property type="nucleotide sequence ID" value="NZ_JACHVQ010000001.1"/>
</dbReference>
<proteinExistence type="predicted"/>
<organism evidence="2 3">
    <name type="scientific">Flexivirga oryzae</name>
    <dbReference type="NCBI Taxonomy" id="1794944"/>
    <lineage>
        <taxon>Bacteria</taxon>
        <taxon>Bacillati</taxon>
        <taxon>Actinomycetota</taxon>
        <taxon>Actinomycetes</taxon>
        <taxon>Micrococcales</taxon>
        <taxon>Dermacoccaceae</taxon>
        <taxon>Flexivirga</taxon>
    </lineage>
</organism>
<accession>A0A839N8P1</accession>
<feature type="chain" id="PRO_5032508816" description="Secreted protein" evidence="1">
    <location>
        <begin position="32"/>
        <end position="200"/>
    </location>
</feature>
<dbReference type="AlphaFoldDB" id="A0A839N8P1"/>
<sequence length="200" mass="20762">MSSHVIRRAFVTTAVAAVTVTGVMTGASAHAETTARAPYKIPSVQPKTIGGEKVQYDGGQYADMPAMQGAMSCDPGNPKGIRPVAGRDWMYYDPANDFSGKSADLVITGWESGAAAMKAISNDGTQCVLLDGWRQVAATPGYKLFTNGVAYDAVIRVGNLLVSVEAEAPSGTPAQAKQIAMSGASRAAVDLAFDYPAGAR</sequence>
<evidence type="ECO:0008006" key="4">
    <source>
        <dbReference type="Google" id="ProtNLM"/>
    </source>
</evidence>
<evidence type="ECO:0000256" key="1">
    <source>
        <dbReference type="SAM" id="SignalP"/>
    </source>
</evidence>
<dbReference type="InterPro" id="IPR006311">
    <property type="entry name" value="TAT_signal"/>
</dbReference>
<gene>
    <name evidence="2" type="ORF">FHU39_002358</name>
</gene>
<evidence type="ECO:0000313" key="2">
    <source>
        <dbReference type="EMBL" id="MBB2892374.1"/>
    </source>
</evidence>
<protein>
    <recommendedName>
        <fullName evidence="4">Secreted protein</fullName>
    </recommendedName>
</protein>
<reference evidence="2 3" key="1">
    <citation type="submission" date="2020-08" db="EMBL/GenBank/DDBJ databases">
        <title>Sequencing the genomes of 1000 actinobacteria strains.</title>
        <authorList>
            <person name="Klenk H.-P."/>
        </authorList>
    </citation>
    <scope>NUCLEOTIDE SEQUENCE [LARGE SCALE GENOMIC DNA]</scope>
    <source>
        <strain evidence="2 3">DSM 105369</strain>
    </source>
</reference>